<evidence type="ECO:0000256" key="1">
    <source>
        <dbReference type="SAM" id="Phobius"/>
    </source>
</evidence>
<dbReference type="HOGENOM" id="CLU_1084812_0_0_9"/>
<dbReference type="RefSeq" id="WP_012740372.1">
    <property type="nucleotide sequence ID" value="NC_012780.1"/>
</dbReference>
<accession>C4Z7G0</accession>
<organism evidence="2 3">
    <name type="scientific">Lachnospira eligens (strain ATCC 27750 / DSM 3376 / VPI C15-48 / C15-B4)</name>
    <name type="common">Eubacterium eligens</name>
    <dbReference type="NCBI Taxonomy" id="515620"/>
    <lineage>
        <taxon>Bacteria</taxon>
        <taxon>Bacillati</taxon>
        <taxon>Bacillota</taxon>
        <taxon>Clostridia</taxon>
        <taxon>Lachnospirales</taxon>
        <taxon>Lachnospiraceae</taxon>
        <taxon>Lachnospira</taxon>
    </lineage>
</organism>
<keyword evidence="1" id="KW-0472">Membrane</keyword>
<dbReference type="GeneID" id="41356864"/>
<feature type="transmembrane region" description="Helical" evidence="1">
    <location>
        <begin position="94"/>
        <end position="127"/>
    </location>
</feature>
<gene>
    <name evidence="2" type="ordered locus">EUBELI_20091</name>
</gene>
<feature type="transmembrane region" description="Helical" evidence="1">
    <location>
        <begin position="21"/>
        <end position="39"/>
    </location>
</feature>
<geneLocation type="plasmid" evidence="3">
    <name>pEubeli2</name>
</geneLocation>
<keyword evidence="3" id="KW-1185">Reference proteome</keyword>
<feature type="transmembrane region" description="Helical" evidence="1">
    <location>
        <begin position="189"/>
        <end position="206"/>
    </location>
</feature>
<feature type="transmembrane region" description="Helical" evidence="1">
    <location>
        <begin position="226"/>
        <end position="246"/>
    </location>
</feature>
<dbReference type="EMBL" id="CP001106">
    <property type="protein sequence ID" value="ACR73238.1"/>
    <property type="molecule type" value="Genomic_DNA"/>
</dbReference>
<dbReference type="KEGG" id="eel:EUBELI_20091"/>
<evidence type="ECO:0008006" key="4">
    <source>
        <dbReference type="Google" id="ProtNLM"/>
    </source>
</evidence>
<evidence type="ECO:0000313" key="2">
    <source>
        <dbReference type="EMBL" id="ACR73238.1"/>
    </source>
</evidence>
<reference evidence="2 3" key="1">
    <citation type="journal article" date="2009" name="Proc. Natl. Acad. Sci. U.S.A.">
        <title>Characterizing a model human gut microbiota composed of members of its two dominant bacterial phyla.</title>
        <authorList>
            <person name="Mahowald M.A."/>
            <person name="Rey F.E."/>
            <person name="Seedorf H."/>
            <person name="Turnbaugh P.J."/>
            <person name="Fulton R.S."/>
            <person name="Wollam A."/>
            <person name="Shah N."/>
            <person name="Wang C."/>
            <person name="Magrini V."/>
            <person name="Wilson R.K."/>
            <person name="Cantarel B.L."/>
            <person name="Coutinho P.M."/>
            <person name="Henrissat B."/>
            <person name="Crock L.W."/>
            <person name="Russell A."/>
            <person name="Verberkmoes N.C."/>
            <person name="Hettich R.L."/>
            <person name="Gordon J.I."/>
        </authorList>
    </citation>
    <scope>NUCLEOTIDE SEQUENCE [LARGE SCALE GENOMIC DNA]</scope>
    <source>
        <strain evidence="3">ATCC 27750 / DSM 3376 / VPI C15-48 / C15-B4</strain>
        <plasmid evidence="2">unnamed</plasmid>
    </source>
</reference>
<feature type="transmembrane region" description="Helical" evidence="1">
    <location>
        <begin position="51"/>
        <end position="73"/>
    </location>
</feature>
<keyword evidence="1" id="KW-1133">Transmembrane helix</keyword>
<dbReference type="Proteomes" id="UP000001476">
    <property type="component" value="Plasmid pEubeli2"/>
</dbReference>
<evidence type="ECO:0000313" key="3">
    <source>
        <dbReference type="Proteomes" id="UP000001476"/>
    </source>
</evidence>
<proteinExistence type="predicted"/>
<dbReference type="AlphaFoldDB" id="C4Z7G0"/>
<keyword evidence="1" id="KW-0812">Transmembrane</keyword>
<protein>
    <recommendedName>
        <fullName evidence="4">ABC-2 family transporter protein</fullName>
    </recommendedName>
</protein>
<sequence length="256" mass="29739">MKFLRYYIYRNESKKALIYKIIIVLTAIAMCLPFFARYNTKYIVGGCAKDAIFVLMGRFVFPMLELISVIFYIRLALRDNNQNVVIRYGSKRRIWIYQSIGGLLYSLECVLLIYVASIGSGIAYFGTYDKWMLEGSMYYRMVIHNKWPFQMAVTQFQMYLFIVVIKTFITNITINISLLFNYITGSTRVAILIGIIICGLDFIAYMGSCGLFELEFVNFYSMEDCILKVLIAFFADAILFLIGVYMSGFREYLGKR</sequence>
<keyword evidence="2" id="KW-0614">Plasmid</keyword>
<name>C4Z7G0_LACE2</name>